<dbReference type="EMBL" id="RXPE01000074">
    <property type="protein sequence ID" value="RTR17472.1"/>
    <property type="molecule type" value="Genomic_DNA"/>
</dbReference>
<proteinExistence type="predicted"/>
<dbReference type="GO" id="GO:0004803">
    <property type="term" value="F:transposase activity"/>
    <property type="evidence" value="ECO:0007669"/>
    <property type="project" value="InterPro"/>
</dbReference>
<feature type="coiled-coil region" evidence="1">
    <location>
        <begin position="68"/>
        <end position="98"/>
    </location>
</feature>
<evidence type="ECO:0000313" key="2">
    <source>
        <dbReference type="EMBL" id="RTR17472.1"/>
    </source>
</evidence>
<accession>A0A3S0HYW0</accession>
<dbReference type="GO" id="GO:0006313">
    <property type="term" value="P:DNA transposition"/>
    <property type="evidence" value="ECO:0007669"/>
    <property type="project" value="InterPro"/>
</dbReference>
<comment type="caution">
    <text evidence="2">The sequence shown here is derived from an EMBL/GenBank/DDBJ whole genome shotgun (WGS) entry which is preliminary data.</text>
</comment>
<dbReference type="GO" id="GO:0003677">
    <property type="term" value="F:DNA binding"/>
    <property type="evidence" value="ECO:0007669"/>
    <property type="project" value="InterPro"/>
</dbReference>
<dbReference type="Proteomes" id="UP000277766">
    <property type="component" value="Unassembled WGS sequence"/>
</dbReference>
<evidence type="ECO:0000256" key="1">
    <source>
        <dbReference type="SAM" id="Coils"/>
    </source>
</evidence>
<sequence>MEGIMPTPKQVYSAQFKQEAVQLVRTSGKSCAEIARNLGVPAHYLVRWKKQQEQHEQVGRPVFTGRGKAALSAQEAELRELRKELEIARQERDILKKALGYFARQI</sequence>
<protein>
    <submittedName>
        <fullName evidence="2">Transposase</fullName>
    </submittedName>
</protein>
<name>A0A3S0HYW0_9DEIO</name>
<organism evidence="2 3">
    <name type="scientific">Deinococcus radiophilus</name>
    <dbReference type="NCBI Taxonomy" id="32062"/>
    <lineage>
        <taxon>Bacteria</taxon>
        <taxon>Thermotogati</taxon>
        <taxon>Deinococcota</taxon>
        <taxon>Deinococci</taxon>
        <taxon>Deinococcales</taxon>
        <taxon>Deinococcaceae</taxon>
        <taxon>Deinococcus</taxon>
    </lineage>
</organism>
<dbReference type="PANTHER" id="PTHR33215">
    <property type="entry name" value="PROTEIN DISTAL ANTENNA"/>
    <property type="match status" value="1"/>
</dbReference>
<dbReference type="InterPro" id="IPR002514">
    <property type="entry name" value="Transposase_8"/>
</dbReference>
<dbReference type="AlphaFoldDB" id="A0A3S0HYW0"/>
<dbReference type="InterPro" id="IPR051839">
    <property type="entry name" value="RD_transcriptional_regulator"/>
</dbReference>
<reference evidence="2 3" key="1">
    <citation type="submission" date="2018-12" db="EMBL/GenBank/DDBJ databases">
        <title>Deinococcus radiophilus ATCC 27603 genome sequencing and assembly.</title>
        <authorList>
            <person name="Maclea K.S."/>
            <person name="Maynard C.R."/>
        </authorList>
    </citation>
    <scope>NUCLEOTIDE SEQUENCE [LARGE SCALE GENOMIC DNA]</scope>
    <source>
        <strain evidence="2 3">ATCC 27603</strain>
    </source>
</reference>
<keyword evidence="1" id="KW-0175">Coiled coil</keyword>
<keyword evidence="3" id="KW-1185">Reference proteome</keyword>
<dbReference type="PANTHER" id="PTHR33215:SF13">
    <property type="entry name" value="PROTEIN DISTAL ANTENNA"/>
    <property type="match status" value="1"/>
</dbReference>
<dbReference type="Gene3D" id="1.10.10.60">
    <property type="entry name" value="Homeodomain-like"/>
    <property type="match status" value="1"/>
</dbReference>
<dbReference type="Pfam" id="PF01527">
    <property type="entry name" value="HTH_Tnp_1"/>
    <property type="match status" value="1"/>
</dbReference>
<gene>
    <name evidence="2" type="ORF">EJ104_13780</name>
</gene>
<dbReference type="OrthoDB" id="70933at2"/>
<dbReference type="InterPro" id="IPR009057">
    <property type="entry name" value="Homeodomain-like_sf"/>
</dbReference>
<evidence type="ECO:0000313" key="3">
    <source>
        <dbReference type="Proteomes" id="UP000277766"/>
    </source>
</evidence>
<dbReference type="SUPFAM" id="SSF46689">
    <property type="entry name" value="Homeodomain-like"/>
    <property type="match status" value="1"/>
</dbReference>